<dbReference type="AlphaFoldDB" id="A0A8H7BFB8"/>
<keyword evidence="1" id="KW-0175">Coiled coil</keyword>
<comment type="caution">
    <text evidence="2">The sequence shown here is derived from an EMBL/GenBank/DDBJ whole genome shotgun (WGS) entry which is preliminary data.</text>
</comment>
<protein>
    <submittedName>
        <fullName evidence="2">Uncharacterized protein</fullName>
    </submittedName>
</protein>
<dbReference type="EMBL" id="JABAYA010000306">
    <property type="protein sequence ID" value="KAF7721099.1"/>
    <property type="molecule type" value="Genomic_DNA"/>
</dbReference>
<proteinExistence type="predicted"/>
<evidence type="ECO:0000256" key="1">
    <source>
        <dbReference type="SAM" id="Coils"/>
    </source>
</evidence>
<accession>A0A8H7BFB8</accession>
<dbReference type="OrthoDB" id="2285904at2759"/>
<dbReference type="Proteomes" id="UP000605846">
    <property type="component" value="Unassembled WGS sequence"/>
</dbReference>
<keyword evidence="3" id="KW-1185">Reference proteome</keyword>
<gene>
    <name evidence="2" type="ORF">EC973_005400</name>
</gene>
<evidence type="ECO:0000313" key="3">
    <source>
        <dbReference type="Proteomes" id="UP000605846"/>
    </source>
</evidence>
<feature type="coiled-coil region" evidence="1">
    <location>
        <begin position="334"/>
        <end position="368"/>
    </location>
</feature>
<sequence length="511" mass="58582">MDRLRQALEKADKIPRGSFEEADKKAGVPKGRIEKQIRSRLPSSHKTGEFWRQCAVHNFDDVLAVVKAEVKQKRPKKKDEDSDNLFRTCTVPLNSVLRPDLGENLKSIFMHTVESTSVQMTDYLSDLAAVVRATMLKYVSVSLSLDPVLGLVKAELDQTSTGFDIRAVIPKEKLRDESMLVDDYFVPVAPMPDNLSQFLDEMPGRRNNDLLSMFNENHIQFLHGLYFGTKGNVSKEKHYLWMQFHEQILNNQPAIPDGLCGTSHFPMKQFSTNLKNMWAGSLYNRSMNHLLRVLLRVNLAPRREEKVREIREKAKLAREKEIEQQQVIKYQYRKKAIKRKLKNEKKQLRNLKKQIEQEEEEDSLIRLATRAATCAAAIERLENQLLARSESRSNPKLIKVEQMNNRASVTKEEDQQAKILISLSETHIGVFEQIEEELEEEEKEETSEPSRRKLGILQAITKALLQSDKISGHITVEDVLATSHADDAFSPQEIDTVVNTANALRPYVIRG</sequence>
<organism evidence="2 3">
    <name type="scientific">Apophysomyces ossiformis</name>
    <dbReference type="NCBI Taxonomy" id="679940"/>
    <lineage>
        <taxon>Eukaryota</taxon>
        <taxon>Fungi</taxon>
        <taxon>Fungi incertae sedis</taxon>
        <taxon>Mucoromycota</taxon>
        <taxon>Mucoromycotina</taxon>
        <taxon>Mucoromycetes</taxon>
        <taxon>Mucorales</taxon>
        <taxon>Mucorineae</taxon>
        <taxon>Mucoraceae</taxon>
        <taxon>Apophysomyces</taxon>
    </lineage>
</organism>
<evidence type="ECO:0000313" key="2">
    <source>
        <dbReference type="EMBL" id="KAF7721099.1"/>
    </source>
</evidence>
<reference evidence="2" key="1">
    <citation type="submission" date="2020-01" db="EMBL/GenBank/DDBJ databases">
        <title>Genome Sequencing of Three Apophysomyces-Like Fungal Strains Confirms a Novel Fungal Genus in the Mucoromycota with divergent Burkholderia-like Endosymbiotic Bacteria.</title>
        <authorList>
            <person name="Stajich J.E."/>
            <person name="Macias A.M."/>
            <person name="Carter-House D."/>
            <person name="Lovett B."/>
            <person name="Kasson L.R."/>
            <person name="Berry K."/>
            <person name="Grigoriev I."/>
            <person name="Chang Y."/>
            <person name="Spatafora J."/>
            <person name="Kasson M.T."/>
        </authorList>
    </citation>
    <scope>NUCLEOTIDE SEQUENCE</scope>
    <source>
        <strain evidence="2">NRRL A-21654</strain>
    </source>
</reference>
<name>A0A8H7BFB8_9FUNG</name>